<dbReference type="Pfam" id="PF00076">
    <property type="entry name" value="RRM_1"/>
    <property type="match status" value="1"/>
</dbReference>
<keyword evidence="1" id="KW-0694">RNA-binding</keyword>
<dbReference type="InterPro" id="IPR012677">
    <property type="entry name" value="Nucleotide-bd_a/b_plait_sf"/>
</dbReference>
<name>F0VZD6_9STRA</name>
<evidence type="ECO:0000259" key="3">
    <source>
        <dbReference type="PROSITE" id="PS50102"/>
    </source>
</evidence>
<dbReference type="SMART" id="SM00360">
    <property type="entry name" value="RRM"/>
    <property type="match status" value="1"/>
</dbReference>
<accession>F0VZD6</accession>
<feature type="region of interest" description="Disordered" evidence="2">
    <location>
        <begin position="84"/>
        <end position="207"/>
    </location>
</feature>
<dbReference type="SUPFAM" id="SSF54928">
    <property type="entry name" value="RNA-binding domain, RBD"/>
    <property type="match status" value="1"/>
</dbReference>
<feature type="compositionally biased region" description="Basic residues" evidence="2">
    <location>
        <begin position="116"/>
        <end position="146"/>
    </location>
</feature>
<sequence length="207" mass="23921">MSERSGISLLIRNISRRMRSDELRKTFEEFGDVRDVYIPRDFHTREVKGFAFVEFKNERDAEEALRNLDGSRLDGREITVVFAQEKRKSTDEMRTRERKPRREERSRSRGGSPARHSGRSRSRSRGRPRNNRRQSRSRSPVKKRSRSAQGGAPARRNHSSSGNRSFELKSRSPAGQNGLDPSHRKAQDVDMLTRSPLRSQQDSEAAL</sequence>
<dbReference type="SMART" id="SM00361">
    <property type="entry name" value="RRM_1"/>
    <property type="match status" value="1"/>
</dbReference>
<protein>
    <submittedName>
        <fullName evidence="4">Splicing factor putative</fullName>
    </submittedName>
</protein>
<dbReference type="InterPro" id="IPR035979">
    <property type="entry name" value="RBD_domain_sf"/>
</dbReference>
<reference evidence="4" key="1">
    <citation type="journal article" date="2011" name="PLoS Biol.">
        <title>Gene gain and loss during evolution of obligate parasitism in the white rust pathogen of Arabidopsis thaliana.</title>
        <authorList>
            <person name="Kemen E."/>
            <person name="Gardiner A."/>
            <person name="Schultz-Larsen T."/>
            <person name="Kemen A.C."/>
            <person name="Balmuth A.L."/>
            <person name="Robert-Seilaniantz A."/>
            <person name="Bailey K."/>
            <person name="Holub E."/>
            <person name="Studholme D.J."/>
            <person name="Maclean D."/>
            <person name="Jones J.D."/>
        </authorList>
    </citation>
    <scope>NUCLEOTIDE SEQUENCE</scope>
</reference>
<dbReference type="AlphaFoldDB" id="F0VZD6"/>
<gene>
    <name evidence="4" type="primary">AlNc14C2G274</name>
    <name evidence="4" type="ORF">ALNC14_003090</name>
</gene>
<dbReference type="Gene3D" id="3.30.70.330">
    <property type="match status" value="1"/>
</dbReference>
<dbReference type="PROSITE" id="PS50102">
    <property type="entry name" value="RRM"/>
    <property type="match status" value="1"/>
</dbReference>
<evidence type="ECO:0000256" key="2">
    <source>
        <dbReference type="SAM" id="MobiDB-lite"/>
    </source>
</evidence>
<dbReference type="InterPro" id="IPR003954">
    <property type="entry name" value="RRM_euk-type"/>
</dbReference>
<dbReference type="GO" id="GO:0003723">
    <property type="term" value="F:RNA binding"/>
    <property type="evidence" value="ECO:0007669"/>
    <property type="project" value="UniProtKB-UniRule"/>
</dbReference>
<feature type="compositionally biased region" description="Basic and acidic residues" evidence="2">
    <location>
        <begin position="84"/>
        <end position="107"/>
    </location>
</feature>
<evidence type="ECO:0000256" key="1">
    <source>
        <dbReference type="PROSITE-ProRule" id="PRU00176"/>
    </source>
</evidence>
<dbReference type="PANTHER" id="PTHR48034">
    <property type="entry name" value="TRANSFORMER-2 SEX-DETERMINING PROTEIN-RELATED"/>
    <property type="match status" value="1"/>
</dbReference>
<feature type="domain" description="RRM" evidence="3">
    <location>
        <begin position="7"/>
        <end position="85"/>
    </location>
</feature>
<dbReference type="InterPro" id="IPR050441">
    <property type="entry name" value="RBM"/>
</dbReference>
<reference evidence="4" key="2">
    <citation type="submission" date="2011-02" db="EMBL/GenBank/DDBJ databases">
        <authorList>
            <person name="MacLean D."/>
        </authorList>
    </citation>
    <scope>NUCLEOTIDE SEQUENCE</scope>
</reference>
<feature type="compositionally biased region" description="Polar residues" evidence="2">
    <location>
        <begin position="196"/>
        <end position="207"/>
    </location>
</feature>
<evidence type="ECO:0000313" key="4">
    <source>
        <dbReference type="EMBL" id="CCA14166.1"/>
    </source>
</evidence>
<dbReference type="InterPro" id="IPR000504">
    <property type="entry name" value="RRM_dom"/>
</dbReference>
<dbReference type="HOGENOM" id="CLU_012062_10_3_1"/>
<proteinExistence type="predicted"/>
<dbReference type="EMBL" id="FR824047">
    <property type="protein sequence ID" value="CCA14166.1"/>
    <property type="molecule type" value="Genomic_DNA"/>
</dbReference>
<organism evidence="4">
    <name type="scientific">Albugo laibachii Nc14</name>
    <dbReference type="NCBI Taxonomy" id="890382"/>
    <lineage>
        <taxon>Eukaryota</taxon>
        <taxon>Sar</taxon>
        <taxon>Stramenopiles</taxon>
        <taxon>Oomycota</taxon>
        <taxon>Peronosporomycetes</taxon>
        <taxon>Albuginales</taxon>
        <taxon>Albuginaceae</taxon>
        <taxon>Albugo</taxon>
    </lineage>
</organism>